<reference evidence="1" key="1">
    <citation type="submission" date="2019-09" db="EMBL/GenBank/DDBJ databases">
        <authorList>
            <person name="Needham M D."/>
        </authorList>
    </citation>
    <scope>NUCLEOTIDE SEQUENCE</scope>
</reference>
<evidence type="ECO:0000313" key="1">
    <source>
        <dbReference type="EMBL" id="VVU95640.1"/>
    </source>
</evidence>
<protein>
    <submittedName>
        <fullName evidence="1">Uncharacterized protein</fullName>
    </submittedName>
</protein>
<accession>A0A5E8CMJ4</accession>
<sequence length="49" mass="6165">MHKANIYFNLDQINYYIYQGSQTFDKYRILLHMKHDDKMIYHLNKELKK</sequence>
<proteinExistence type="predicted"/>
<dbReference type="AlphaFoldDB" id="A0A5E8CMJ4"/>
<dbReference type="EMBL" id="CABVLZ010000007">
    <property type="protein sequence ID" value="VVU95640.1"/>
    <property type="molecule type" value="Genomic_DNA"/>
</dbReference>
<organism evidence="1">
    <name type="scientific">seawater metagenome</name>
    <dbReference type="NCBI Taxonomy" id="1561972"/>
    <lineage>
        <taxon>unclassified sequences</taxon>
        <taxon>metagenomes</taxon>
        <taxon>ecological metagenomes</taxon>
    </lineage>
</organism>
<name>A0A5E8CMJ4_9ZZZZ</name>
<gene>
    <name evidence="1" type="ORF">CPAV1605_1393</name>
</gene>